<dbReference type="GO" id="GO:0030125">
    <property type="term" value="C:clathrin vesicle coat"/>
    <property type="evidence" value="ECO:0007669"/>
    <property type="project" value="TreeGrafter"/>
</dbReference>
<dbReference type="PROSITE" id="PS50858">
    <property type="entry name" value="BSD"/>
    <property type="match status" value="1"/>
</dbReference>
<evidence type="ECO:0000256" key="1">
    <source>
        <dbReference type="SAM" id="MobiDB-lite"/>
    </source>
</evidence>
<dbReference type="EMBL" id="HACM01000838">
    <property type="protein sequence ID" value="CRZ01280.1"/>
    <property type="molecule type" value="Transcribed_RNA"/>
</dbReference>
<name>A0A0H5QH32_9EUKA</name>
<evidence type="ECO:0000313" key="3">
    <source>
        <dbReference type="EMBL" id="CRZ01280.1"/>
    </source>
</evidence>
<feature type="region of interest" description="Disordered" evidence="1">
    <location>
        <begin position="377"/>
        <end position="407"/>
    </location>
</feature>
<dbReference type="Gene3D" id="1.10.3970.10">
    <property type="entry name" value="BSD domain"/>
    <property type="match status" value="1"/>
</dbReference>
<dbReference type="GO" id="GO:0006897">
    <property type="term" value="P:endocytosis"/>
    <property type="evidence" value="ECO:0007669"/>
    <property type="project" value="InterPro"/>
</dbReference>
<dbReference type="SUPFAM" id="SSF140383">
    <property type="entry name" value="BSD domain-like"/>
    <property type="match status" value="1"/>
</dbReference>
<dbReference type="Pfam" id="PF07933">
    <property type="entry name" value="DUF1681"/>
    <property type="match status" value="1"/>
</dbReference>
<feature type="non-terminal residue" evidence="3">
    <location>
        <position position="1"/>
    </location>
</feature>
<sequence>APILRPKAVGTHANMGNYPPSQSGPDDRYEPVHESRQTMSDFYDELEAQYGPDVHLAFMDSPTNIPDHDHMTSQENIDRHTDICLAAIQLEPRFAALRYRLVPSRISENHFWTQFISKYGDFCRQIGCELVSGPLANHRSKPIIADIEMTVKAPSKVMAPVSVEPSPGPVKLMTAPVHDGGHAHGAIHDGLEVVITKIPEAFVYRIPPRPDAQGHYASRWGLDKPLWQGVLKVISGANHTLFIRLHDSSSSELFATSAPIDLEKICSAPDQSRSAHLAAIAYYIEPAVDTSRYFVVRFTNHVTGQAALLGIGFRQRSHAFDLTASILDQLHRCERDMNPSKRGQKDQATDDDGSEENRNPEQLPSMDYTLPVLYSSCDGDGDPLPPLSPPKSPQIVPRVDRDIDDDDDNDVFGTFISARQHFL</sequence>
<proteinExistence type="predicted"/>
<reference evidence="3" key="1">
    <citation type="submission" date="2015-04" db="EMBL/GenBank/DDBJ databases">
        <title>The genome sequence of the plant pathogenic Rhizarian Plasmodiophora brassicae reveals insights in its biotrophic life cycle and the origin of chitin synthesis.</title>
        <authorList>
            <person name="Schwelm A."/>
            <person name="Fogelqvist J."/>
            <person name="Knaust A."/>
            <person name="Julke S."/>
            <person name="Lilja T."/>
            <person name="Dhandapani V."/>
            <person name="Bonilla-Rosso G."/>
            <person name="Karlsson M."/>
            <person name="Shevchenko A."/>
            <person name="Choi S.R."/>
            <person name="Kim H.G."/>
            <person name="Park J.Y."/>
            <person name="Lim Y.P."/>
            <person name="Ludwig-Muller J."/>
            <person name="Dixelius C."/>
        </authorList>
    </citation>
    <scope>NUCLEOTIDE SEQUENCE</scope>
    <source>
        <tissue evidence="3">Potato root galls</tissue>
    </source>
</reference>
<feature type="region of interest" description="Disordered" evidence="1">
    <location>
        <begin position="1"/>
        <end position="32"/>
    </location>
</feature>
<dbReference type="InterPro" id="IPR035925">
    <property type="entry name" value="BSD_dom_sf"/>
</dbReference>
<feature type="domain" description="BSD" evidence="2">
    <location>
        <begin position="71"/>
        <end position="116"/>
    </location>
</feature>
<dbReference type="SUPFAM" id="SSF50729">
    <property type="entry name" value="PH domain-like"/>
    <property type="match status" value="1"/>
</dbReference>
<organism evidence="3">
    <name type="scientific">Spongospora subterranea</name>
    <dbReference type="NCBI Taxonomy" id="70186"/>
    <lineage>
        <taxon>Eukaryota</taxon>
        <taxon>Sar</taxon>
        <taxon>Rhizaria</taxon>
        <taxon>Endomyxa</taxon>
        <taxon>Phytomyxea</taxon>
        <taxon>Plasmodiophorida</taxon>
        <taxon>Plasmodiophoridae</taxon>
        <taxon>Spongospora</taxon>
    </lineage>
</organism>
<protein>
    <recommendedName>
        <fullName evidence="2">BSD domain-containing protein</fullName>
    </recommendedName>
</protein>
<dbReference type="InterPro" id="IPR005607">
    <property type="entry name" value="BSD_dom"/>
</dbReference>
<dbReference type="InterPro" id="IPR012466">
    <property type="entry name" value="NECAP_PHear"/>
</dbReference>
<dbReference type="PANTHER" id="PTHR12847">
    <property type="entry name" value="ATP-BINDING CASSETTE ABC TRANSPORTER-RELATED"/>
    <property type="match status" value="1"/>
</dbReference>
<feature type="compositionally biased region" description="Basic and acidic residues" evidence="1">
    <location>
        <begin position="335"/>
        <end position="348"/>
    </location>
</feature>
<feature type="region of interest" description="Disordered" evidence="1">
    <location>
        <begin position="335"/>
        <end position="365"/>
    </location>
</feature>
<dbReference type="PANTHER" id="PTHR12847:SF9">
    <property type="entry name" value="NECAP-LIKE PROTEIN CG9132"/>
    <property type="match status" value="1"/>
</dbReference>
<dbReference type="Gene3D" id="2.30.29.30">
    <property type="entry name" value="Pleckstrin-homology domain (PH domain)/Phosphotyrosine-binding domain (PTB)"/>
    <property type="match status" value="1"/>
</dbReference>
<evidence type="ECO:0000259" key="2">
    <source>
        <dbReference type="PROSITE" id="PS50858"/>
    </source>
</evidence>
<feature type="compositionally biased region" description="Pro residues" evidence="1">
    <location>
        <begin position="383"/>
        <end position="392"/>
    </location>
</feature>
<dbReference type="InterPro" id="IPR011993">
    <property type="entry name" value="PH-like_dom_sf"/>
</dbReference>
<dbReference type="AlphaFoldDB" id="A0A0H5QH32"/>
<accession>A0A0H5QH32</accession>